<dbReference type="RefSeq" id="WP_245768968.1">
    <property type="nucleotide sequence ID" value="NZ_FOAP01000025.1"/>
</dbReference>
<dbReference type="Proteomes" id="UP000182719">
    <property type="component" value="Unassembled WGS sequence"/>
</dbReference>
<dbReference type="SUPFAM" id="SSF159501">
    <property type="entry name" value="EreA/ChaN-like"/>
    <property type="match status" value="1"/>
</dbReference>
<dbReference type="InterPro" id="IPR052036">
    <property type="entry name" value="Hydrolase/PRTase-associated"/>
</dbReference>
<dbReference type="Gene3D" id="3.30.1870.10">
    <property type="entry name" value="EreA-like, domain 2"/>
    <property type="match status" value="1"/>
</dbReference>
<evidence type="ECO:0000313" key="2">
    <source>
        <dbReference type="Proteomes" id="UP000182719"/>
    </source>
</evidence>
<dbReference type="PANTHER" id="PTHR31299:SF0">
    <property type="entry name" value="ESTERASE, PUTATIVE (AFU_ORTHOLOGUE AFUA_1G05850)-RELATED"/>
    <property type="match status" value="1"/>
</dbReference>
<dbReference type="PANTHER" id="PTHR31299">
    <property type="entry name" value="ESTERASE, PUTATIVE (AFU_ORTHOLOGUE AFUA_1G05850)-RELATED"/>
    <property type="match status" value="1"/>
</dbReference>
<dbReference type="InterPro" id="IPR014622">
    <property type="entry name" value="UCP036794_erythomycin"/>
</dbReference>
<evidence type="ECO:0000313" key="1">
    <source>
        <dbReference type="EMBL" id="SEM88859.1"/>
    </source>
</evidence>
<protein>
    <submittedName>
        <fullName evidence="1">Erythromycin esterase homolog</fullName>
    </submittedName>
</protein>
<keyword evidence="2" id="KW-1185">Reference proteome</keyword>
<dbReference type="GO" id="GO:0046677">
    <property type="term" value="P:response to antibiotic"/>
    <property type="evidence" value="ECO:0007669"/>
    <property type="project" value="InterPro"/>
</dbReference>
<gene>
    <name evidence="1" type="ORF">SAMN05444354_12536</name>
</gene>
<sequence>MLHPAHLVGMVPLFDEPDISQDLLNGVRSAAVPLTGAAADLDALIEGIGDARFVLLGEATHGTHEFYALRAALTRQLIAEHGFTAVAVEADWPDALRVNAFVHGEGNDPDEERALGDFQRFPRWMWRNQDTVELVRWLRNHNASQPPERQAGFYGLDLYSLHASMRAVVDYLEQVDPEAAQRARERYACFERFGDDPQHYGHAVASGRASPCEAKAVAQLLELQRRPPLHARDVDARFFAEQNARLARNAEAYYRAMYAGRHESWNLRDTHMADAADALAGHMSQKTGRPAKMVVWAHNSHLGDARATQLGDQGELNLGQLLRQRHGRATYNVGFTTYTGTVLAAHEWDGPGVRRKIRPALPGSYEHLFHEVDLGRFLLRTKDLGEAASGLRERRLERAIGVVYAPRTERWSHYFLADLPAQFDAVVHYDETWALQPLDADAGHEEEDAPDTYPFGL</sequence>
<dbReference type="EMBL" id="FOAP01000025">
    <property type="protein sequence ID" value="SEM88859.1"/>
    <property type="molecule type" value="Genomic_DNA"/>
</dbReference>
<dbReference type="Pfam" id="PF05139">
    <property type="entry name" value="Erythro_esteras"/>
    <property type="match status" value="1"/>
</dbReference>
<name>A0A1H8C1Y0_STIAU</name>
<dbReference type="CDD" id="cd14728">
    <property type="entry name" value="Ere-like"/>
    <property type="match status" value="1"/>
</dbReference>
<dbReference type="AlphaFoldDB" id="A0A1H8C1Y0"/>
<reference evidence="2" key="1">
    <citation type="submission" date="2016-10" db="EMBL/GenBank/DDBJ databases">
        <authorList>
            <person name="Varghese N."/>
            <person name="Submissions S."/>
        </authorList>
    </citation>
    <scope>NUCLEOTIDE SEQUENCE [LARGE SCALE GENOMIC DNA]</scope>
    <source>
        <strain evidence="2">DSM 17044</strain>
    </source>
</reference>
<dbReference type="Gene3D" id="1.20.1440.30">
    <property type="entry name" value="Biosynthetic Protein domain"/>
    <property type="match status" value="1"/>
</dbReference>
<accession>A0A1H8C1Y0</accession>
<dbReference type="PIRSF" id="PIRSF036794">
    <property type="entry name" value="UCP_erythr_ester"/>
    <property type="match status" value="1"/>
</dbReference>
<dbReference type="InterPro" id="IPR007815">
    <property type="entry name" value="Emycin_Estase"/>
</dbReference>
<dbReference type="Gene3D" id="3.40.1660.10">
    <property type="entry name" value="EreA-like (biosynthetic domain)"/>
    <property type="match status" value="1"/>
</dbReference>
<organism evidence="1 2">
    <name type="scientific">Stigmatella aurantiaca</name>
    <dbReference type="NCBI Taxonomy" id="41"/>
    <lineage>
        <taxon>Bacteria</taxon>
        <taxon>Pseudomonadati</taxon>
        <taxon>Myxococcota</taxon>
        <taxon>Myxococcia</taxon>
        <taxon>Myxococcales</taxon>
        <taxon>Cystobacterineae</taxon>
        <taxon>Archangiaceae</taxon>
        <taxon>Stigmatella</taxon>
    </lineage>
</organism>
<proteinExistence type="predicted"/>